<name>A0A377CB93_ECOLX</name>
<dbReference type="PANTHER" id="PTHR13707">
    <property type="entry name" value="KETOACID-COENZYME A TRANSFERASE"/>
    <property type="match status" value="1"/>
</dbReference>
<dbReference type="PROSITE" id="PS01273">
    <property type="entry name" value="COA_TRANSF_1"/>
    <property type="match status" value="1"/>
</dbReference>
<dbReference type="InterPro" id="IPR037171">
    <property type="entry name" value="NagB/RpiA_transferase-like"/>
</dbReference>
<proteinExistence type="inferred from homology"/>
<dbReference type="EMBL" id="UGEX01000001">
    <property type="protein sequence ID" value="STL89453.1"/>
    <property type="molecule type" value="Genomic_DNA"/>
</dbReference>
<reference evidence="3 4" key="1">
    <citation type="submission" date="2018-06" db="EMBL/GenBank/DDBJ databases">
        <authorList>
            <consortium name="Pathogen Informatics"/>
            <person name="Doyle S."/>
        </authorList>
    </citation>
    <scope>NUCLEOTIDE SEQUENCE [LARGE SCALE GENOMIC DNA]</scope>
    <source>
        <strain evidence="3 4">NCTC10429</strain>
    </source>
</reference>
<dbReference type="NCBIfam" id="TIGR02429">
    <property type="entry name" value="pcaI_scoA_fam"/>
    <property type="match status" value="1"/>
</dbReference>
<dbReference type="NCBIfam" id="NF007394">
    <property type="entry name" value="PRK09920.1"/>
    <property type="match status" value="1"/>
</dbReference>
<protein>
    <submittedName>
        <fullName evidence="3">Acetate CoA-transferase subunit alpha</fullName>
        <ecNumber evidence="3">2.8.3.8</ecNumber>
    </submittedName>
</protein>
<evidence type="ECO:0000256" key="1">
    <source>
        <dbReference type="ARBA" id="ARBA00005612"/>
    </source>
</evidence>
<dbReference type="AlphaFoldDB" id="A0A377CB93"/>
<dbReference type="InterPro" id="IPR004163">
    <property type="entry name" value="CoA_transf_BS"/>
</dbReference>
<comment type="similarity">
    <text evidence="1">Belongs to the 3-oxoacid CoA-transferase subunit A family.</text>
</comment>
<dbReference type="PANTHER" id="PTHR13707:SF60">
    <property type="entry name" value="ACETATE COA-TRANSFERASE SUBUNIT ALPHA"/>
    <property type="match status" value="1"/>
</dbReference>
<dbReference type="Proteomes" id="UP000254088">
    <property type="component" value="Unassembled WGS sequence"/>
</dbReference>
<dbReference type="Pfam" id="PF01144">
    <property type="entry name" value="CoA_trans"/>
    <property type="match status" value="1"/>
</dbReference>
<organism evidence="3 4">
    <name type="scientific">Escherichia coli</name>
    <dbReference type="NCBI Taxonomy" id="562"/>
    <lineage>
        <taxon>Bacteria</taxon>
        <taxon>Pseudomonadati</taxon>
        <taxon>Pseudomonadota</taxon>
        <taxon>Gammaproteobacteria</taxon>
        <taxon>Enterobacterales</taxon>
        <taxon>Enterobacteriaceae</taxon>
        <taxon>Escherichia</taxon>
    </lineage>
</organism>
<keyword evidence="2 3" id="KW-0808">Transferase</keyword>
<dbReference type="InterPro" id="IPR004165">
    <property type="entry name" value="CoA_trans_fam_I"/>
</dbReference>
<evidence type="ECO:0000313" key="4">
    <source>
        <dbReference type="Proteomes" id="UP000254088"/>
    </source>
</evidence>
<dbReference type="SMART" id="SM00882">
    <property type="entry name" value="CoA_trans"/>
    <property type="match status" value="1"/>
</dbReference>
<gene>
    <name evidence="3" type="primary">atoD</name>
    <name evidence="3" type="ORF">NCTC10429_02627</name>
</gene>
<sequence>MKTKLMTLQDATGFFRDGMTIMVGGFMGIGTPSRLVEALLESGVRDLTLIANDTAFVDTGIGPLIVNGRVRKVIASHIGTNPETGRRMISGEMDVVLVPQGTLIEQIRCGGAGLGGFLTPTGVGTVVEEGKQTLTLDGKTWLLERPLRADLALIRAHRCDTLGNLTYQLSARNFNPLIALAADITLVEPDELVETGELQPDHIVTPGAVIDHIIVSQRANNGCETTYCAPCGARAS</sequence>
<dbReference type="GO" id="GO:0008775">
    <property type="term" value="F:acetate CoA-transferase activity"/>
    <property type="evidence" value="ECO:0007669"/>
    <property type="project" value="UniProtKB-EC"/>
</dbReference>
<dbReference type="InterPro" id="IPR012792">
    <property type="entry name" value="3-oxoacid_CoA-transf_A"/>
</dbReference>
<evidence type="ECO:0000256" key="2">
    <source>
        <dbReference type="ARBA" id="ARBA00022679"/>
    </source>
</evidence>
<dbReference type="EC" id="2.8.3.8" evidence="3"/>
<dbReference type="Gene3D" id="3.40.1080.10">
    <property type="entry name" value="Glutaconate Coenzyme A-transferase"/>
    <property type="match status" value="1"/>
</dbReference>
<dbReference type="SUPFAM" id="SSF100950">
    <property type="entry name" value="NagB/RpiA/CoA transferase-like"/>
    <property type="match status" value="1"/>
</dbReference>
<accession>A0A377CB93</accession>
<evidence type="ECO:0000313" key="3">
    <source>
        <dbReference type="EMBL" id="STL89453.1"/>
    </source>
</evidence>